<dbReference type="FunFam" id="3.30.420.40:FF:000545">
    <property type="entry name" value="Endoplasmic reticulum chaperone BiP"/>
    <property type="match status" value="1"/>
</dbReference>
<protein>
    <submittedName>
        <fullName evidence="5">Heat shock cognate 70 kDa protein 2-like</fullName>
    </submittedName>
</protein>
<dbReference type="PRINTS" id="PR00301">
    <property type="entry name" value="HEATSHOCK70"/>
</dbReference>
<gene>
    <name evidence="5" type="ORF">Tci_024716</name>
</gene>
<evidence type="ECO:0000256" key="3">
    <source>
        <dbReference type="ARBA" id="ARBA00022840"/>
    </source>
</evidence>
<evidence type="ECO:0000256" key="2">
    <source>
        <dbReference type="ARBA" id="ARBA00022741"/>
    </source>
</evidence>
<dbReference type="SUPFAM" id="SSF53067">
    <property type="entry name" value="Actin-like ATPase domain"/>
    <property type="match status" value="1"/>
</dbReference>
<proteinExistence type="inferred from homology"/>
<keyword evidence="2" id="KW-0547">Nucleotide-binding</keyword>
<dbReference type="Pfam" id="PF00012">
    <property type="entry name" value="HSP70"/>
    <property type="match status" value="1"/>
</dbReference>
<reference evidence="5" key="1">
    <citation type="journal article" date="2019" name="Sci. Rep.">
        <title>Draft genome of Tanacetum cinerariifolium, the natural source of mosquito coil.</title>
        <authorList>
            <person name="Yamashiro T."/>
            <person name="Shiraishi A."/>
            <person name="Satake H."/>
            <person name="Nakayama K."/>
        </authorList>
    </citation>
    <scope>NUCLEOTIDE SEQUENCE</scope>
</reference>
<evidence type="ECO:0000256" key="1">
    <source>
        <dbReference type="ARBA" id="ARBA00007381"/>
    </source>
</evidence>
<dbReference type="AlphaFoldDB" id="A0A6L2KTF7"/>
<comment type="caution">
    <text evidence="5">The sequence shown here is derived from an EMBL/GenBank/DDBJ whole genome shotgun (WGS) entry which is preliminary data.</text>
</comment>
<dbReference type="Gene3D" id="3.30.420.40">
    <property type="match status" value="2"/>
</dbReference>
<dbReference type="Gene3D" id="3.90.640.10">
    <property type="entry name" value="Actin, Chain A, domain 4"/>
    <property type="match status" value="1"/>
</dbReference>
<accession>A0A6L2KTF7</accession>
<evidence type="ECO:0000256" key="4">
    <source>
        <dbReference type="SAM" id="MobiDB-lite"/>
    </source>
</evidence>
<organism evidence="5">
    <name type="scientific">Tanacetum cinerariifolium</name>
    <name type="common">Dalmatian daisy</name>
    <name type="synonym">Chrysanthemum cinerariifolium</name>
    <dbReference type="NCBI Taxonomy" id="118510"/>
    <lineage>
        <taxon>Eukaryota</taxon>
        <taxon>Viridiplantae</taxon>
        <taxon>Streptophyta</taxon>
        <taxon>Embryophyta</taxon>
        <taxon>Tracheophyta</taxon>
        <taxon>Spermatophyta</taxon>
        <taxon>Magnoliopsida</taxon>
        <taxon>eudicotyledons</taxon>
        <taxon>Gunneridae</taxon>
        <taxon>Pentapetalae</taxon>
        <taxon>asterids</taxon>
        <taxon>campanulids</taxon>
        <taxon>Asterales</taxon>
        <taxon>Asteraceae</taxon>
        <taxon>Asteroideae</taxon>
        <taxon>Anthemideae</taxon>
        <taxon>Anthemidinae</taxon>
        <taxon>Tanacetum</taxon>
    </lineage>
</organism>
<dbReference type="InterPro" id="IPR043129">
    <property type="entry name" value="ATPase_NBD"/>
</dbReference>
<name>A0A6L2KTF7_TANCI</name>
<feature type="region of interest" description="Disordered" evidence="4">
    <location>
        <begin position="129"/>
        <end position="194"/>
    </location>
</feature>
<evidence type="ECO:0000313" key="5">
    <source>
        <dbReference type="EMBL" id="GEU52738.1"/>
    </source>
</evidence>
<keyword evidence="3" id="KW-0067">ATP-binding</keyword>
<dbReference type="InterPro" id="IPR013126">
    <property type="entry name" value="Hsp_70_fam"/>
</dbReference>
<dbReference type="PANTHER" id="PTHR19375">
    <property type="entry name" value="HEAT SHOCK PROTEIN 70KDA"/>
    <property type="match status" value="1"/>
</dbReference>
<sequence length="194" mass="21966">MKEIVEAFFGTTMKNVFVGPAYFNELQRQATEDAGVISGLNVMRMINEPTAAAIAHAFDKKASNVDEKNVLIFYLCGGTFDVSLLTIKEGIFEVKSTAGDTHLGREDFDSRTVNHFVQKFKRKHKKDIIENPRALRRRTRTRHPSILKKNNAMDDVDKEESSYGKNKRHAENDISNESSNGKKKAIEVKTEKDT</sequence>
<dbReference type="GO" id="GO:0005524">
    <property type="term" value="F:ATP binding"/>
    <property type="evidence" value="ECO:0007669"/>
    <property type="project" value="UniProtKB-KW"/>
</dbReference>
<feature type="compositionally biased region" description="Basic residues" evidence="4">
    <location>
        <begin position="134"/>
        <end position="146"/>
    </location>
</feature>
<dbReference type="EMBL" id="BKCJ010003061">
    <property type="protein sequence ID" value="GEU52738.1"/>
    <property type="molecule type" value="Genomic_DNA"/>
</dbReference>
<feature type="compositionally biased region" description="Basic and acidic residues" evidence="4">
    <location>
        <begin position="184"/>
        <end position="194"/>
    </location>
</feature>
<comment type="similarity">
    <text evidence="1">Belongs to the heat shock protein 70 family.</text>
</comment>
<keyword evidence="5" id="KW-0346">Stress response</keyword>
<dbReference type="GO" id="GO:0140662">
    <property type="term" value="F:ATP-dependent protein folding chaperone"/>
    <property type="evidence" value="ECO:0007669"/>
    <property type="project" value="InterPro"/>
</dbReference>